<protein>
    <submittedName>
        <fullName evidence="11">Purine nucleoside phosphorylase LACC1</fullName>
    </submittedName>
</protein>
<reference evidence="11" key="1">
    <citation type="submission" date="2025-08" db="UniProtKB">
        <authorList>
            <consortium name="RefSeq"/>
        </authorList>
    </citation>
    <scope>IDENTIFICATION</scope>
</reference>
<evidence type="ECO:0000256" key="1">
    <source>
        <dbReference type="ARBA" id="ARBA00000553"/>
    </source>
</evidence>
<dbReference type="Proteomes" id="UP000694888">
    <property type="component" value="Unplaced"/>
</dbReference>
<organism evidence="10 11">
    <name type="scientific">Aplysia californica</name>
    <name type="common">California sea hare</name>
    <dbReference type="NCBI Taxonomy" id="6500"/>
    <lineage>
        <taxon>Eukaryota</taxon>
        <taxon>Metazoa</taxon>
        <taxon>Spiralia</taxon>
        <taxon>Lophotrochozoa</taxon>
        <taxon>Mollusca</taxon>
        <taxon>Gastropoda</taxon>
        <taxon>Heterobranchia</taxon>
        <taxon>Euthyneura</taxon>
        <taxon>Tectipleura</taxon>
        <taxon>Aplysiida</taxon>
        <taxon>Aplysioidea</taxon>
        <taxon>Aplysiidae</taxon>
        <taxon>Aplysia</taxon>
    </lineage>
</organism>
<dbReference type="RefSeq" id="XP_035825617.1">
    <property type="nucleotide sequence ID" value="XM_035969724.1"/>
</dbReference>
<evidence type="ECO:0000256" key="9">
    <source>
        <dbReference type="ARBA" id="ARBA00049893"/>
    </source>
</evidence>
<evidence type="ECO:0000313" key="10">
    <source>
        <dbReference type="Proteomes" id="UP000694888"/>
    </source>
</evidence>
<comment type="similarity">
    <text evidence="2">Belongs to the purine nucleoside phosphorylase YfiH/LACC1 family.</text>
</comment>
<keyword evidence="5" id="KW-0378">Hydrolase</keyword>
<evidence type="ECO:0000256" key="3">
    <source>
        <dbReference type="ARBA" id="ARBA00022679"/>
    </source>
</evidence>
<evidence type="ECO:0000256" key="2">
    <source>
        <dbReference type="ARBA" id="ARBA00007353"/>
    </source>
</evidence>
<dbReference type="Gene3D" id="3.60.140.10">
    <property type="entry name" value="CNF1/YfiH-like putative cysteine hydrolases"/>
    <property type="match status" value="1"/>
</dbReference>
<evidence type="ECO:0000256" key="5">
    <source>
        <dbReference type="ARBA" id="ARBA00022801"/>
    </source>
</evidence>
<dbReference type="InterPro" id="IPR038371">
    <property type="entry name" value="Cu_polyphenol_OxRdtase_sf"/>
</dbReference>
<comment type="catalytic activity">
    <reaction evidence="7">
        <text>adenosine + H2O + H(+) = inosine + NH4(+)</text>
        <dbReference type="Rhea" id="RHEA:24408"/>
        <dbReference type="ChEBI" id="CHEBI:15377"/>
        <dbReference type="ChEBI" id="CHEBI:15378"/>
        <dbReference type="ChEBI" id="CHEBI:16335"/>
        <dbReference type="ChEBI" id="CHEBI:17596"/>
        <dbReference type="ChEBI" id="CHEBI:28938"/>
        <dbReference type="EC" id="3.5.4.4"/>
    </reaction>
    <physiologicalReaction direction="left-to-right" evidence="7">
        <dbReference type="Rhea" id="RHEA:24409"/>
    </physiologicalReaction>
</comment>
<dbReference type="InterPro" id="IPR011324">
    <property type="entry name" value="Cytotoxic_necrot_fac-like_cat"/>
</dbReference>
<evidence type="ECO:0000313" key="11">
    <source>
        <dbReference type="RefSeq" id="XP_035825617.1"/>
    </source>
</evidence>
<name>A0ABM1VT75_APLCA</name>
<dbReference type="InterPro" id="IPR003730">
    <property type="entry name" value="Cu_polyphenol_OxRdtase"/>
</dbReference>
<dbReference type="CDD" id="cd16833">
    <property type="entry name" value="YfiH"/>
    <property type="match status" value="1"/>
</dbReference>
<keyword evidence="4" id="KW-0479">Metal-binding</keyword>
<keyword evidence="6" id="KW-0862">Zinc</keyword>
<evidence type="ECO:0000256" key="6">
    <source>
        <dbReference type="ARBA" id="ARBA00022833"/>
    </source>
</evidence>
<evidence type="ECO:0000256" key="7">
    <source>
        <dbReference type="ARBA" id="ARBA00047989"/>
    </source>
</evidence>
<proteinExistence type="inferred from homology"/>
<dbReference type="PANTHER" id="PTHR30616:SF2">
    <property type="entry name" value="PURINE NUCLEOSIDE PHOSPHORYLASE LACC1"/>
    <property type="match status" value="1"/>
</dbReference>
<dbReference type="SUPFAM" id="SSF64438">
    <property type="entry name" value="CNF1/YfiH-like putative cysteine hydrolases"/>
    <property type="match status" value="1"/>
</dbReference>
<keyword evidence="10" id="KW-1185">Reference proteome</keyword>
<dbReference type="PANTHER" id="PTHR30616">
    <property type="entry name" value="UNCHARACTERIZED PROTEIN YFIH"/>
    <property type="match status" value="1"/>
</dbReference>
<sequence>MTESRPYTILDLLTDQSESTQRQLLASVEKKCNGETKSNTTVLSSALAESGPLSSYRTVVSQSVVDGIFKTKCRLDEAGTTDFLVVTTRIMKKYWEAVCFLMFSHVHNWSVLGVDVRDQSTIIVPPDLTQVETSIKNYLMSLDGSGKVEIIRSRIIPCDMFNAGFHTRQGGISQLPPLASMNMLHTIRKPDPLIVIAENRRRLAVAADFDLDLLNVARTEHGKKVWVMGRDPEPPLKYDGVITDVPGVVVAAPGADCCVILLADTRTGACGAVHAGWMGTVAMAARETLRAMVDNYGTDPRHVHAAIGPSVGGQCFDMPISDAQVITDLDPSLTWPSERKEGWVHTNLPGANAVILQNEGVPKENIDLTTALCTACNKNMFFSHRRDSIPFGNQLGFISCRKR</sequence>
<gene>
    <name evidence="11" type="primary">LOC101849459</name>
</gene>
<comment type="catalytic activity">
    <reaction evidence="1">
        <text>inosine + phosphate = alpha-D-ribose 1-phosphate + hypoxanthine</text>
        <dbReference type="Rhea" id="RHEA:27646"/>
        <dbReference type="ChEBI" id="CHEBI:17368"/>
        <dbReference type="ChEBI" id="CHEBI:17596"/>
        <dbReference type="ChEBI" id="CHEBI:43474"/>
        <dbReference type="ChEBI" id="CHEBI:57720"/>
        <dbReference type="EC" id="2.4.2.1"/>
    </reaction>
    <physiologicalReaction direction="left-to-right" evidence="1">
        <dbReference type="Rhea" id="RHEA:27647"/>
    </physiologicalReaction>
</comment>
<comment type="catalytic activity">
    <reaction evidence="8">
        <text>adenosine + phosphate = alpha-D-ribose 1-phosphate + adenine</text>
        <dbReference type="Rhea" id="RHEA:27642"/>
        <dbReference type="ChEBI" id="CHEBI:16335"/>
        <dbReference type="ChEBI" id="CHEBI:16708"/>
        <dbReference type="ChEBI" id="CHEBI:43474"/>
        <dbReference type="ChEBI" id="CHEBI:57720"/>
        <dbReference type="EC" id="2.4.2.1"/>
    </reaction>
    <physiologicalReaction direction="left-to-right" evidence="8">
        <dbReference type="Rhea" id="RHEA:27643"/>
    </physiologicalReaction>
</comment>
<dbReference type="Pfam" id="PF02578">
    <property type="entry name" value="Cu-oxidase_4"/>
    <property type="match status" value="1"/>
</dbReference>
<accession>A0ABM1VT75</accession>
<keyword evidence="3" id="KW-0808">Transferase</keyword>
<evidence type="ECO:0000256" key="8">
    <source>
        <dbReference type="ARBA" id="ARBA00048968"/>
    </source>
</evidence>
<comment type="catalytic activity">
    <reaction evidence="9">
        <text>S-methyl-5'-thioadenosine + phosphate = 5-(methylsulfanyl)-alpha-D-ribose 1-phosphate + adenine</text>
        <dbReference type="Rhea" id="RHEA:11852"/>
        <dbReference type="ChEBI" id="CHEBI:16708"/>
        <dbReference type="ChEBI" id="CHEBI:17509"/>
        <dbReference type="ChEBI" id="CHEBI:43474"/>
        <dbReference type="ChEBI" id="CHEBI:58533"/>
        <dbReference type="EC" id="2.4.2.28"/>
    </reaction>
    <physiologicalReaction direction="left-to-right" evidence="9">
        <dbReference type="Rhea" id="RHEA:11853"/>
    </physiologicalReaction>
</comment>
<dbReference type="GeneID" id="101849459"/>
<evidence type="ECO:0000256" key="4">
    <source>
        <dbReference type="ARBA" id="ARBA00022723"/>
    </source>
</evidence>